<reference evidence="1 2" key="2">
    <citation type="submission" date="2020-07" db="EMBL/GenBank/DDBJ databases">
        <title>Genome assembly of wild tea tree DASZ reveals pedigree and selection history of tea varieties.</title>
        <authorList>
            <person name="Zhang W."/>
        </authorList>
    </citation>
    <scope>NUCLEOTIDE SEQUENCE [LARGE SCALE GENOMIC DNA]</scope>
    <source>
        <strain evidence="2">cv. G240</strain>
        <tissue evidence="1">Leaf</tissue>
    </source>
</reference>
<sequence>MTGFCDTFDRVAEEEGTEFVEISLQEWKRRAIMGEVMLLRQGHLWVGNLSHSIEEKNAYIYSVSWRVTSMLHKIPRLATVHLRIKSYVIIKMTRPHTTEGRTLEPDLV</sequence>
<protein>
    <submittedName>
        <fullName evidence="1">Uncharacterized protein</fullName>
    </submittedName>
</protein>
<dbReference type="Proteomes" id="UP000593564">
    <property type="component" value="Unassembled WGS sequence"/>
</dbReference>
<keyword evidence="2" id="KW-1185">Reference proteome</keyword>
<dbReference type="AlphaFoldDB" id="A0A7J7H6S2"/>
<accession>A0A7J7H6S2</accession>
<evidence type="ECO:0000313" key="2">
    <source>
        <dbReference type="Proteomes" id="UP000593564"/>
    </source>
</evidence>
<organism evidence="1 2">
    <name type="scientific">Camellia sinensis</name>
    <name type="common">Tea plant</name>
    <name type="synonym">Thea sinensis</name>
    <dbReference type="NCBI Taxonomy" id="4442"/>
    <lineage>
        <taxon>Eukaryota</taxon>
        <taxon>Viridiplantae</taxon>
        <taxon>Streptophyta</taxon>
        <taxon>Embryophyta</taxon>
        <taxon>Tracheophyta</taxon>
        <taxon>Spermatophyta</taxon>
        <taxon>Magnoliopsida</taxon>
        <taxon>eudicotyledons</taxon>
        <taxon>Gunneridae</taxon>
        <taxon>Pentapetalae</taxon>
        <taxon>asterids</taxon>
        <taxon>Ericales</taxon>
        <taxon>Theaceae</taxon>
        <taxon>Camellia</taxon>
    </lineage>
</organism>
<comment type="caution">
    <text evidence="1">The sequence shown here is derived from an EMBL/GenBank/DDBJ whole genome shotgun (WGS) entry which is preliminary data.</text>
</comment>
<dbReference type="EMBL" id="JACBKZ010000006">
    <property type="protein sequence ID" value="KAF5948569.1"/>
    <property type="molecule type" value="Genomic_DNA"/>
</dbReference>
<proteinExistence type="predicted"/>
<gene>
    <name evidence="1" type="ORF">HYC85_014526</name>
</gene>
<evidence type="ECO:0000313" key="1">
    <source>
        <dbReference type="EMBL" id="KAF5948569.1"/>
    </source>
</evidence>
<name>A0A7J7H6S2_CAMSI</name>
<reference evidence="2" key="1">
    <citation type="journal article" date="2020" name="Nat. Commun.">
        <title>Genome assembly of wild tea tree DASZ reveals pedigree and selection history of tea varieties.</title>
        <authorList>
            <person name="Zhang W."/>
            <person name="Zhang Y."/>
            <person name="Qiu H."/>
            <person name="Guo Y."/>
            <person name="Wan H."/>
            <person name="Zhang X."/>
            <person name="Scossa F."/>
            <person name="Alseekh S."/>
            <person name="Zhang Q."/>
            <person name="Wang P."/>
            <person name="Xu L."/>
            <person name="Schmidt M.H."/>
            <person name="Jia X."/>
            <person name="Li D."/>
            <person name="Zhu A."/>
            <person name="Guo F."/>
            <person name="Chen W."/>
            <person name="Ni D."/>
            <person name="Usadel B."/>
            <person name="Fernie A.R."/>
            <person name="Wen W."/>
        </authorList>
    </citation>
    <scope>NUCLEOTIDE SEQUENCE [LARGE SCALE GENOMIC DNA]</scope>
    <source>
        <strain evidence="2">cv. G240</strain>
    </source>
</reference>